<accession>A0A160VDN3</accession>
<evidence type="ECO:0000313" key="2">
    <source>
        <dbReference type="EMBL" id="CUV04334.1"/>
    </source>
</evidence>
<protein>
    <submittedName>
        <fullName evidence="2">Uncharacterized protein</fullName>
    </submittedName>
</protein>
<evidence type="ECO:0000256" key="1">
    <source>
        <dbReference type="SAM" id="MobiDB-lite"/>
    </source>
</evidence>
<gene>
    <name evidence="2" type="ORF">MGWOODY_Clf453</name>
</gene>
<proteinExistence type="predicted"/>
<reference evidence="2" key="1">
    <citation type="submission" date="2015-10" db="EMBL/GenBank/DDBJ databases">
        <authorList>
            <person name="Gilbert D.G."/>
        </authorList>
    </citation>
    <scope>NUCLEOTIDE SEQUENCE</scope>
</reference>
<feature type="compositionally biased region" description="Basic and acidic residues" evidence="1">
    <location>
        <begin position="164"/>
        <end position="173"/>
    </location>
</feature>
<name>A0A160VDN3_9ZZZZ</name>
<dbReference type="EMBL" id="FAXA01000130">
    <property type="protein sequence ID" value="CUV04334.1"/>
    <property type="molecule type" value="Genomic_DNA"/>
</dbReference>
<dbReference type="AlphaFoldDB" id="A0A160VDN3"/>
<sequence length="314" mass="33624">MTDRGAWAPTTGHDQLQVLWVFDGRYEEVIVVRINYDGKSQSALPSPVTPVLQVPYFAAGHLAQPAMHIGPAHTGVGADRRVLRAHGNDHIGAGVHVPRTHGDHGVGYSIHQTNGLVTNIVEAEAGRLDHGHGDDVLIAGIALGYREAFPRMIFHILSQAVGEPRGHPEDGHRRNAGNSSAQVHQDQPDGPPDGGIGSKARPHAAVSAVNPNIGRIGAVDNHHGSHTVHGALDAIHVKFVTEHQFRGRDHHGQVLGAAAGHQGVDRYRTNGGDFHRGRDRSDDIIVVSSRAGEHPRDAFFSGGDHRESVGPFLL</sequence>
<organism evidence="2">
    <name type="scientific">hydrothermal vent metagenome</name>
    <dbReference type="NCBI Taxonomy" id="652676"/>
    <lineage>
        <taxon>unclassified sequences</taxon>
        <taxon>metagenomes</taxon>
        <taxon>ecological metagenomes</taxon>
    </lineage>
</organism>
<feature type="region of interest" description="Disordered" evidence="1">
    <location>
        <begin position="163"/>
        <end position="204"/>
    </location>
</feature>